<feature type="domain" description="SGNH hydrolase-type esterase" evidence="1">
    <location>
        <begin position="10"/>
        <end position="234"/>
    </location>
</feature>
<reference evidence="2" key="1">
    <citation type="submission" date="2021-06" db="EMBL/GenBank/DDBJ databases">
        <authorList>
            <consortium name="DOE Joint Genome Institute"/>
            <person name="Mondo S.J."/>
            <person name="Amses K.R."/>
            <person name="Simmons D.R."/>
            <person name="Longcore J.E."/>
            <person name="Seto K."/>
            <person name="Alves G.H."/>
            <person name="Bonds A.E."/>
            <person name="Quandt C.A."/>
            <person name="Davis W.J."/>
            <person name="Chang Y."/>
            <person name="Letcher P.M."/>
            <person name="Powell M.J."/>
            <person name="Kuo A."/>
            <person name="Labutti K."/>
            <person name="Pangilinan J."/>
            <person name="Andreopoulos W."/>
            <person name="Tritt A."/>
            <person name="Riley R."/>
            <person name="Hundley H."/>
            <person name="Johnson J."/>
            <person name="Lipzen A."/>
            <person name="Barry K."/>
            <person name="Berbee M.L."/>
            <person name="Buchler N.E."/>
            <person name="Grigoriev I.V."/>
            <person name="Spatafora J.W."/>
            <person name="Stajich J.E."/>
            <person name="James T.Y."/>
        </authorList>
    </citation>
    <scope>NUCLEOTIDE SEQUENCE</scope>
    <source>
        <strain evidence="2">AG</strain>
    </source>
</reference>
<dbReference type="PANTHER" id="PTHR14209">
    <property type="entry name" value="ISOAMYL ACETATE-HYDROLYZING ESTERASE 1"/>
    <property type="match status" value="1"/>
</dbReference>
<dbReference type="EMBL" id="MU620919">
    <property type="protein sequence ID" value="KAI8579582.1"/>
    <property type="molecule type" value="Genomic_DNA"/>
</dbReference>
<name>A0AAD5EA86_UMBRA</name>
<gene>
    <name evidence="2" type="ORF">K450DRAFT_241689</name>
</gene>
<keyword evidence="3" id="KW-1185">Reference proteome</keyword>
<dbReference type="InterPro" id="IPR045136">
    <property type="entry name" value="Iah1-like"/>
</dbReference>
<dbReference type="AlphaFoldDB" id="A0AAD5EA86"/>
<evidence type="ECO:0000313" key="3">
    <source>
        <dbReference type="Proteomes" id="UP001206595"/>
    </source>
</evidence>
<dbReference type="InterPro" id="IPR013830">
    <property type="entry name" value="SGNH_hydro"/>
</dbReference>
<dbReference type="RefSeq" id="XP_051444586.1">
    <property type="nucleotide sequence ID" value="XM_051589124.1"/>
</dbReference>
<evidence type="ECO:0000259" key="1">
    <source>
        <dbReference type="Pfam" id="PF13472"/>
    </source>
</evidence>
<comment type="caution">
    <text evidence="2">The sequence shown here is derived from an EMBL/GenBank/DDBJ whole genome shotgun (WGS) entry which is preliminary data.</text>
</comment>
<reference evidence="2" key="2">
    <citation type="journal article" date="2022" name="Proc. Natl. Acad. Sci. U.S.A.">
        <title>Diploid-dominant life cycles characterize the early evolution of Fungi.</title>
        <authorList>
            <person name="Amses K.R."/>
            <person name="Simmons D.R."/>
            <person name="Longcore J.E."/>
            <person name="Mondo S.J."/>
            <person name="Seto K."/>
            <person name="Jeronimo G.H."/>
            <person name="Bonds A.E."/>
            <person name="Quandt C.A."/>
            <person name="Davis W.J."/>
            <person name="Chang Y."/>
            <person name="Federici B.A."/>
            <person name="Kuo A."/>
            <person name="LaButti K."/>
            <person name="Pangilinan J."/>
            <person name="Andreopoulos W."/>
            <person name="Tritt A."/>
            <person name="Riley R."/>
            <person name="Hundley H."/>
            <person name="Johnson J."/>
            <person name="Lipzen A."/>
            <person name="Barry K."/>
            <person name="Lang B.F."/>
            <person name="Cuomo C.A."/>
            <person name="Buchler N.E."/>
            <person name="Grigoriev I.V."/>
            <person name="Spatafora J.W."/>
            <person name="Stajich J.E."/>
            <person name="James T.Y."/>
        </authorList>
    </citation>
    <scope>NUCLEOTIDE SEQUENCE</scope>
    <source>
        <strain evidence="2">AG</strain>
    </source>
</reference>
<evidence type="ECO:0000313" key="2">
    <source>
        <dbReference type="EMBL" id="KAI8579582.1"/>
    </source>
</evidence>
<dbReference type="GeneID" id="75914469"/>
<dbReference type="Gene3D" id="3.40.50.1110">
    <property type="entry name" value="SGNH hydrolase"/>
    <property type="match status" value="1"/>
</dbReference>
<accession>A0AAD5EA86</accession>
<dbReference type="Proteomes" id="UP001206595">
    <property type="component" value="Unassembled WGS sequence"/>
</dbReference>
<organism evidence="2 3">
    <name type="scientific">Umbelopsis ramanniana AG</name>
    <dbReference type="NCBI Taxonomy" id="1314678"/>
    <lineage>
        <taxon>Eukaryota</taxon>
        <taxon>Fungi</taxon>
        <taxon>Fungi incertae sedis</taxon>
        <taxon>Mucoromycota</taxon>
        <taxon>Mucoromycotina</taxon>
        <taxon>Umbelopsidomycetes</taxon>
        <taxon>Umbelopsidales</taxon>
        <taxon>Umbelopsidaceae</taxon>
        <taxon>Umbelopsis</taxon>
    </lineage>
</organism>
<dbReference type="SUPFAM" id="SSF52266">
    <property type="entry name" value="SGNH hydrolase"/>
    <property type="match status" value="1"/>
</dbReference>
<proteinExistence type="predicted"/>
<protein>
    <recommendedName>
        <fullName evidence="1">SGNH hydrolase-type esterase domain-containing protein</fullName>
    </recommendedName>
</protein>
<dbReference type="CDD" id="cd01838">
    <property type="entry name" value="Isoamyl_acetate_hydrolase_like"/>
    <property type="match status" value="1"/>
</dbReference>
<dbReference type="Pfam" id="PF13472">
    <property type="entry name" value="Lipase_GDSL_2"/>
    <property type="match status" value="1"/>
</dbReference>
<dbReference type="InterPro" id="IPR036514">
    <property type="entry name" value="SGNH_hydro_sf"/>
</dbReference>
<sequence>MNNLVDQIVLFGDSITQFSFNADLHGWGAYIADAYQRKFDVMNRGFSGYNTDWALPILRQLLPTTEDQKKSKNRISLITIFFGANDAALPFAYQHVPITRYTENLSEMFNMIQNPNSMFYNPDTKIILITQPPVNEVQWKKRCEDNGDRMNRTAEVAKAYAEAAREIAGQHQIPVCDLWTELMQIAGGEAVAVNGKEEIVEVTSKTCYAEEKDYKRDLSEFLLDGLHLNSNGNKLLAQVLLKTIETHYPELAAEAVDLHLPAWRDVPQTNYEETLQYKTSN</sequence>
<dbReference type="PANTHER" id="PTHR14209:SF19">
    <property type="entry name" value="ISOAMYL ACETATE-HYDROLYZING ESTERASE 1 HOMOLOG"/>
    <property type="match status" value="1"/>
</dbReference>